<dbReference type="AlphaFoldDB" id="U6MNG9"/>
<reference evidence="1" key="2">
    <citation type="submission" date="2013-10" db="EMBL/GenBank/DDBJ databases">
        <authorList>
            <person name="Aslett M."/>
        </authorList>
    </citation>
    <scope>NUCLEOTIDE SEQUENCE [LARGE SCALE GENOMIC DNA]</scope>
    <source>
        <strain evidence="1">Houghton</strain>
    </source>
</reference>
<protein>
    <submittedName>
        <fullName evidence="1">Thrombospondin type 1 domain-containing protein, putative</fullName>
    </submittedName>
</protein>
<dbReference type="Proteomes" id="UP000030754">
    <property type="component" value="Unassembled WGS sequence"/>
</dbReference>
<dbReference type="InterPro" id="IPR036383">
    <property type="entry name" value="TSP1_rpt_sf"/>
</dbReference>
<dbReference type="InterPro" id="IPR000884">
    <property type="entry name" value="TSP1_rpt"/>
</dbReference>
<evidence type="ECO:0000313" key="1">
    <source>
        <dbReference type="EMBL" id="CDJ64608.1"/>
    </source>
</evidence>
<dbReference type="PROSITE" id="PS50092">
    <property type="entry name" value="TSP1"/>
    <property type="match status" value="1"/>
</dbReference>
<sequence>MMFSTGCDDILPIHEIPQTKKFCKERCKNIIDSCSKEAESKQQTPLQCFAETVLEESLLSGSCIHTETLATGTSNGQCRSNLCFQLSCVSQWNTFLFTVDSAAFSETALPKCFPSLTRMNDDESSEFRFLDPSSSSPQCLCLAPNAVPCTAAEVYETRESLFSSIPANICPSQDSAGAMFGKGMAGTADSKLYFAAADASKIFCPLSNSKSIAQPIDAATYTTFASSAEMNEYCANGLHAQQELAAITPYNVDINCENVTSKSDALTSEECKAKCVEIRESCEENKVDFLSCFSTQRQTTGFDNECATNDTTFPGRGIVFCKLIPRDCKYSEWGEWSACSATCRSSIGGLEGSVRIRTRRIVEPSTTGGQQCRLGSISNEFDDSVTLSLTPKPEPSIEEWRADRLNSTTTTTQDPSVRDDITCDIVDMSTFSLDTRFDTQVSNVRCSSF</sequence>
<keyword evidence="2" id="KW-1185">Reference proteome</keyword>
<organism evidence="1 2">
    <name type="scientific">Eimeria necatrix</name>
    <dbReference type="NCBI Taxonomy" id="51315"/>
    <lineage>
        <taxon>Eukaryota</taxon>
        <taxon>Sar</taxon>
        <taxon>Alveolata</taxon>
        <taxon>Apicomplexa</taxon>
        <taxon>Conoidasida</taxon>
        <taxon>Coccidia</taxon>
        <taxon>Eucoccidiorida</taxon>
        <taxon>Eimeriorina</taxon>
        <taxon>Eimeriidae</taxon>
        <taxon>Eimeria</taxon>
    </lineage>
</organism>
<name>U6MNG9_9EIME</name>
<dbReference type="Gene3D" id="2.20.100.10">
    <property type="entry name" value="Thrombospondin type-1 (TSP1) repeat"/>
    <property type="match status" value="1"/>
</dbReference>
<evidence type="ECO:0000313" key="2">
    <source>
        <dbReference type="Proteomes" id="UP000030754"/>
    </source>
</evidence>
<gene>
    <name evidence="1" type="ORF">ENH_00074700</name>
</gene>
<dbReference type="GeneID" id="25477600"/>
<dbReference type="OrthoDB" id="6090599at2759"/>
<dbReference type="SUPFAM" id="SSF82895">
    <property type="entry name" value="TSP-1 type 1 repeat"/>
    <property type="match status" value="1"/>
</dbReference>
<dbReference type="VEuPathDB" id="ToxoDB:ENH_00074700"/>
<reference evidence="1" key="1">
    <citation type="submission" date="2013-10" db="EMBL/GenBank/DDBJ databases">
        <title>Genomic analysis of the causative agents of coccidiosis in chickens.</title>
        <authorList>
            <person name="Reid A.J."/>
            <person name="Blake D."/>
            <person name="Billington K."/>
            <person name="Browne H."/>
            <person name="Dunn M."/>
            <person name="Hung S."/>
            <person name="Kawahara F."/>
            <person name="Miranda-Saavedra D."/>
            <person name="Mourier T."/>
            <person name="Nagra H."/>
            <person name="Otto T.D."/>
            <person name="Rawlings N."/>
            <person name="Sanchez A."/>
            <person name="Sanders M."/>
            <person name="Subramaniam C."/>
            <person name="Tay Y."/>
            <person name="Dear P."/>
            <person name="Doerig C."/>
            <person name="Gruber A."/>
            <person name="Parkinson J."/>
            <person name="Shirley M."/>
            <person name="Wan K.L."/>
            <person name="Berriman M."/>
            <person name="Tomley F."/>
            <person name="Pain A."/>
        </authorList>
    </citation>
    <scope>NUCLEOTIDE SEQUENCE [LARGE SCALE GENOMIC DNA]</scope>
    <source>
        <strain evidence="1">Houghton</strain>
    </source>
</reference>
<accession>U6MNG9</accession>
<proteinExistence type="predicted"/>
<dbReference type="RefSeq" id="XP_013433075.1">
    <property type="nucleotide sequence ID" value="XM_013577621.1"/>
</dbReference>
<dbReference type="EMBL" id="HG722980">
    <property type="protein sequence ID" value="CDJ64608.1"/>
    <property type="molecule type" value="Genomic_DNA"/>
</dbReference>